<dbReference type="EMBL" id="JAHGAV010000195">
    <property type="protein sequence ID" value="KAG6928940.1"/>
    <property type="molecule type" value="Genomic_DNA"/>
</dbReference>
<dbReference type="Pfam" id="PF00143">
    <property type="entry name" value="Interferon"/>
    <property type="match status" value="1"/>
</dbReference>
<accession>A0A8T1SJT1</accession>
<dbReference type="InterPro" id="IPR000471">
    <property type="entry name" value="Interferon_alpha/beta/delta"/>
</dbReference>
<evidence type="ECO:0000256" key="1">
    <source>
        <dbReference type="ARBA" id="ARBA00002718"/>
    </source>
</evidence>
<keyword evidence="4" id="KW-0202">Cytokine</keyword>
<evidence type="ECO:0000256" key="5">
    <source>
        <dbReference type="ARBA" id="ARBA00022525"/>
    </source>
</evidence>
<keyword evidence="6" id="KW-0732">Signal</keyword>
<comment type="caution">
    <text evidence="9">The sequence shown here is derived from an EMBL/GenBank/DDBJ whole genome shotgun (WGS) entry which is preliminary data.</text>
</comment>
<dbReference type="PANTHER" id="PTHR11691:SF73">
    <property type="entry name" value="INTERFERON BETA"/>
    <property type="match status" value="1"/>
</dbReference>
<dbReference type="GO" id="GO:0005125">
    <property type="term" value="F:cytokine activity"/>
    <property type="evidence" value="ECO:0007669"/>
    <property type="project" value="UniProtKB-KW"/>
</dbReference>
<dbReference type="OrthoDB" id="8922121at2759"/>
<dbReference type="InterPro" id="IPR009079">
    <property type="entry name" value="4_helix_cytokine-like_core"/>
</dbReference>
<evidence type="ECO:0000256" key="6">
    <source>
        <dbReference type="ARBA" id="ARBA00022729"/>
    </source>
</evidence>
<organism evidence="9 10">
    <name type="scientific">Chelydra serpentina</name>
    <name type="common">Snapping turtle</name>
    <name type="synonym">Testudo serpentina</name>
    <dbReference type="NCBI Taxonomy" id="8475"/>
    <lineage>
        <taxon>Eukaryota</taxon>
        <taxon>Metazoa</taxon>
        <taxon>Chordata</taxon>
        <taxon>Craniata</taxon>
        <taxon>Vertebrata</taxon>
        <taxon>Euteleostomi</taxon>
        <taxon>Archelosauria</taxon>
        <taxon>Testudinata</taxon>
        <taxon>Testudines</taxon>
        <taxon>Cryptodira</taxon>
        <taxon>Durocryptodira</taxon>
        <taxon>Americhelydia</taxon>
        <taxon>Chelydroidea</taxon>
        <taxon>Chelydridae</taxon>
        <taxon>Chelydra</taxon>
    </lineage>
</organism>
<dbReference type="GO" id="GO:0006955">
    <property type="term" value="P:immune response"/>
    <property type="evidence" value="ECO:0007669"/>
    <property type="project" value="UniProtKB-ARBA"/>
</dbReference>
<dbReference type="GO" id="GO:0005615">
    <property type="term" value="C:extracellular space"/>
    <property type="evidence" value="ECO:0007669"/>
    <property type="project" value="UniProtKB-KW"/>
</dbReference>
<keyword evidence="7" id="KW-0051">Antiviral defense</keyword>
<reference evidence="9 10" key="1">
    <citation type="journal article" date="2020" name="G3 (Bethesda)">
        <title>Draft Genome of the Common Snapping Turtle, Chelydra serpentina, a Model for Phenotypic Plasticity in Reptiles.</title>
        <authorList>
            <person name="Das D."/>
            <person name="Singh S.K."/>
            <person name="Bierstedt J."/>
            <person name="Erickson A."/>
            <person name="Galli G.L.J."/>
            <person name="Crossley D.A. 2nd"/>
            <person name="Rhen T."/>
        </authorList>
    </citation>
    <scope>NUCLEOTIDE SEQUENCE [LARGE SCALE GENOMIC DNA]</scope>
    <source>
        <strain evidence="9">KW</strain>
    </source>
</reference>
<dbReference type="Proteomes" id="UP000765507">
    <property type="component" value="Unassembled WGS sequence"/>
</dbReference>
<dbReference type="PANTHER" id="PTHR11691">
    <property type="entry name" value="TYPE I INTERFERON"/>
    <property type="match status" value="1"/>
</dbReference>
<protein>
    <submittedName>
        <fullName evidence="9">Interferon kappa</fullName>
    </submittedName>
</protein>
<dbReference type="GO" id="GO:0051607">
    <property type="term" value="P:defense response to virus"/>
    <property type="evidence" value="ECO:0007669"/>
    <property type="project" value="UniProtKB-KW"/>
</dbReference>
<evidence type="ECO:0000256" key="3">
    <source>
        <dbReference type="ARBA" id="ARBA00011033"/>
    </source>
</evidence>
<dbReference type="SUPFAM" id="SSF47266">
    <property type="entry name" value="4-helical cytokines"/>
    <property type="match status" value="1"/>
</dbReference>
<evidence type="ECO:0000256" key="7">
    <source>
        <dbReference type="ARBA" id="ARBA00023118"/>
    </source>
</evidence>
<comment type="similarity">
    <text evidence="3">Belongs to the alpha/beta interferon family.</text>
</comment>
<dbReference type="GO" id="GO:0005126">
    <property type="term" value="F:cytokine receptor binding"/>
    <property type="evidence" value="ECO:0007669"/>
    <property type="project" value="InterPro"/>
</dbReference>
<evidence type="ECO:0000256" key="8">
    <source>
        <dbReference type="ARBA" id="ARBA00023157"/>
    </source>
</evidence>
<keyword evidence="10" id="KW-1185">Reference proteome</keyword>
<evidence type="ECO:0000256" key="2">
    <source>
        <dbReference type="ARBA" id="ARBA00004613"/>
    </source>
</evidence>
<comment type="function">
    <text evidence="1">Has antiviral activities.</text>
</comment>
<dbReference type="Gene3D" id="1.20.1250.10">
    <property type="match status" value="1"/>
</dbReference>
<evidence type="ECO:0000313" key="9">
    <source>
        <dbReference type="EMBL" id="KAG6928940.1"/>
    </source>
</evidence>
<keyword evidence="8" id="KW-1015">Disulfide bond</keyword>
<proteinExistence type="inferred from homology"/>
<evidence type="ECO:0000313" key="10">
    <source>
        <dbReference type="Proteomes" id="UP000765507"/>
    </source>
</evidence>
<name>A0A8T1SJT1_CHESE</name>
<sequence>MEKEITYPGNENLLLTSFRLNGYFQTIDNFLKEKQYSQCAWEIIRMEIPRCFVLVDKPIRRLSN</sequence>
<dbReference type="AlphaFoldDB" id="A0A8T1SJT1"/>
<keyword evidence="5" id="KW-0964">Secreted</keyword>
<gene>
    <name evidence="9" type="ORF">G0U57_006787</name>
</gene>
<comment type="subcellular location">
    <subcellularLocation>
        <location evidence="2">Secreted</location>
    </subcellularLocation>
</comment>
<evidence type="ECO:0000256" key="4">
    <source>
        <dbReference type="ARBA" id="ARBA00022514"/>
    </source>
</evidence>